<evidence type="ECO:0000313" key="2">
    <source>
        <dbReference type="Proteomes" id="UP000502196"/>
    </source>
</evidence>
<proteinExistence type="predicted"/>
<name>A0A6F9E3V1_9BACL</name>
<accession>A0A6F9E3V1</accession>
<protein>
    <submittedName>
        <fullName evidence="1">Uncharacterized protein</fullName>
    </submittedName>
</protein>
<gene>
    <name evidence="1" type="ORF">COOX1_0684</name>
</gene>
<sequence length="93" mass="10064">MPTSLRSLERGRWSPPWKTGTWLFLVAGEGTAGEVLAEDVENREPAVVDKPGSTLDRPGLRSLVCLHPVPVGPSLFRGYLPGGVRVSRNMANP</sequence>
<reference evidence="1 2" key="1">
    <citation type="submission" date="2020-04" db="EMBL/GenBank/DDBJ databases">
        <authorList>
            <person name="Hogendoorn C."/>
        </authorList>
    </citation>
    <scope>NUCLEOTIDE SEQUENCE [LARGE SCALE GENOMIC DNA]</scope>
    <source>
        <strain evidence="1">COOX1</strain>
    </source>
</reference>
<dbReference type="AlphaFoldDB" id="A0A6F9E3V1"/>
<dbReference type="Proteomes" id="UP000502196">
    <property type="component" value="Chromosome"/>
</dbReference>
<evidence type="ECO:0000313" key="1">
    <source>
        <dbReference type="EMBL" id="CAB3390980.1"/>
    </source>
</evidence>
<organism evidence="1 2">
    <name type="scientific">Kyrpidia spormannii</name>
    <dbReference type="NCBI Taxonomy" id="2055160"/>
    <lineage>
        <taxon>Bacteria</taxon>
        <taxon>Bacillati</taxon>
        <taxon>Bacillota</taxon>
        <taxon>Bacilli</taxon>
        <taxon>Bacillales</taxon>
        <taxon>Alicyclobacillaceae</taxon>
        <taxon>Kyrpidia</taxon>
    </lineage>
</organism>
<dbReference type="EMBL" id="LR792683">
    <property type="protein sequence ID" value="CAB3390980.1"/>
    <property type="molecule type" value="Genomic_DNA"/>
</dbReference>